<keyword evidence="3" id="KW-1185">Reference proteome</keyword>
<dbReference type="Pfam" id="PF10825">
    <property type="entry name" value="DUF2752"/>
    <property type="match status" value="1"/>
</dbReference>
<name>A0A928UZW5_9SPHI</name>
<sequence length="137" mass="15604">MHQARKLYLFLFSACAVAYVWLFSTKYGNSVIGESVTLCPFKLVTGLPCPSCGSTRSMHCLIDGNINESIQTNPLGIVLAVAMLVIPFWIIYDWVSNKKSAFFAFRKMESLFRKPIIYLPFILLIMANWIWNIEKGL</sequence>
<reference evidence="2" key="1">
    <citation type="submission" date="2018-02" db="EMBL/GenBank/DDBJ databases">
        <authorList>
            <person name="Vasarhelyi B.M."/>
            <person name="Deshmukh S."/>
            <person name="Balint B."/>
            <person name="Kukolya J."/>
        </authorList>
    </citation>
    <scope>NUCLEOTIDE SEQUENCE</scope>
    <source>
        <strain evidence="2">KB22</strain>
    </source>
</reference>
<protein>
    <submittedName>
        <fullName evidence="2">DUF2752 domain-containing protein</fullName>
    </submittedName>
</protein>
<dbReference type="RefSeq" id="WP_196935528.1">
    <property type="nucleotide sequence ID" value="NZ_MU158698.1"/>
</dbReference>
<proteinExistence type="predicted"/>
<organism evidence="2 3">
    <name type="scientific">Sphingobacterium hungaricum</name>
    <dbReference type="NCBI Taxonomy" id="2082723"/>
    <lineage>
        <taxon>Bacteria</taxon>
        <taxon>Pseudomonadati</taxon>
        <taxon>Bacteroidota</taxon>
        <taxon>Sphingobacteriia</taxon>
        <taxon>Sphingobacteriales</taxon>
        <taxon>Sphingobacteriaceae</taxon>
        <taxon>Sphingobacterium</taxon>
    </lineage>
</organism>
<evidence type="ECO:0000313" key="2">
    <source>
        <dbReference type="EMBL" id="MBE8713599.1"/>
    </source>
</evidence>
<keyword evidence="1" id="KW-1133">Transmembrane helix</keyword>
<keyword evidence="1" id="KW-0812">Transmembrane</keyword>
<dbReference type="AlphaFoldDB" id="A0A928UZW5"/>
<gene>
    <name evidence="2" type="ORF">C4F49_07895</name>
</gene>
<dbReference type="InterPro" id="IPR021215">
    <property type="entry name" value="DUF2752"/>
</dbReference>
<feature type="transmembrane region" description="Helical" evidence="1">
    <location>
        <begin position="116"/>
        <end position="133"/>
    </location>
</feature>
<dbReference type="Proteomes" id="UP000616201">
    <property type="component" value="Unassembled WGS sequence"/>
</dbReference>
<accession>A0A928UZW5</accession>
<feature type="transmembrane region" description="Helical" evidence="1">
    <location>
        <begin position="7"/>
        <end position="24"/>
    </location>
</feature>
<evidence type="ECO:0000313" key="3">
    <source>
        <dbReference type="Proteomes" id="UP000616201"/>
    </source>
</evidence>
<comment type="caution">
    <text evidence="2">The sequence shown here is derived from an EMBL/GenBank/DDBJ whole genome shotgun (WGS) entry which is preliminary data.</text>
</comment>
<keyword evidence="1" id="KW-0472">Membrane</keyword>
<dbReference type="EMBL" id="PRDK01000004">
    <property type="protein sequence ID" value="MBE8713599.1"/>
    <property type="molecule type" value="Genomic_DNA"/>
</dbReference>
<evidence type="ECO:0000256" key="1">
    <source>
        <dbReference type="SAM" id="Phobius"/>
    </source>
</evidence>
<feature type="transmembrane region" description="Helical" evidence="1">
    <location>
        <begin position="75"/>
        <end position="95"/>
    </location>
</feature>